<dbReference type="CDD" id="cd00761">
    <property type="entry name" value="Glyco_tranf_GTA_type"/>
    <property type="match status" value="1"/>
</dbReference>
<gene>
    <name evidence="2" type="primary">epsH_1</name>
    <name evidence="2" type="ORF">Mal48_39080</name>
</gene>
<dbReference type="AlphaFoldDB" id="A0A517QSN2"/>
<dbReference type="Proteomes" id="UP000315724">
    <property type="component" value="Chromosome"/>
</dbReference>
<reference evidence="2 3" key="1">
    <citation type="submission" date="2019-02" db="EMBL/GenBank/DDBJ databases">
        <title>Deep-cultivation of Planctomycetes and their phenomic and genomic characterization uncovers novel biology.</title>
        <authorList>
            <person name="Wiegand S."/>
            <person name="Jogler M."/>
            <person name="Boedeker C."/>
            <person name="Pinto D."/>
            <person name="Vollmers J."/>
            <person name="Rivas-Marin E."/>
            <person name="Kohn T."/>
            <person name="Peeters S.H."/>
            <person name="Heuer A."/>
            <person name="Rast P."/>
            <person name="Oberbeckmann S."/>
            <person name="Bunk B."/>
            <person name="Jeske O."/>
            <person name="Meyerdierks A."/>
            <person name="Storesund J.E."/>
            <person name="Kallscheuer N."/>
            <person name="Luecker S."/>
            <person name="Lage O.M."/>
            <person name="Pohl T."/>
            <person name="Merkel B.J."/>
            <person name="Hornburger P."/>
            <person name="Mueller R.-W."/>
            <person name="Bruemmer F."/>
            <person name="Labrenz M."/>
            <person name="Spormann A.M."/>
            <person name="Op den Camp H."/>
            <person name="Overmann J."/>
            <person name="Amann R."/>
            <person name="Jetten M.S.M."/>
            <person name="Mascher T."/>
            <person name="Medema M.H."/>
            <person name="Devos D.P."/>
            <person name="Kaster A.-K."/>
            <person name="Ovreas L."/>
            <person name="Rohde M."/>
            <person name="Galperin M.Y."/>
            <person name="Jogler C."/>
        </authorList>
    </citation>
    <scope>NUCLEOTIDE SEQUENCE [LARGE SCALE GENOMIC DNA]</scope>
    <source>
        <strain evidence="2 3">Mal48</strain>
    </source>
</reference>
<dbReference type="KEGG" id="tpol:Mal48_39080"/>
<keyword evidence="2" id="KW-0328">Glycosyltransferase</keyword>
<proteinExistence type="predicted"/>
<feature type="domain" description="Glycosyltransferase 2-like" evidence="1">
    <location>
        <begin position="7"/>
        <end position="159"/>
    </location>
</feature>
<sequence>MTKPEVSVVIPCYNGSPFLRETLDSAINQTHRPLEIIVIDDGSTDDSAAIAESFGAPVRVIRQENQGESVARNRGIDEAKGEWIAFLDADDLWAPEKLERQLSLIDETTVAVHTELQSFGTVDSQSNIAAIPESTRYQPFTVAVKNPIVTPSSLIVRRSLHLRFPTWTKHAEDLIYCLELIRLGVVKLVPEHLTLYRKHSESQSADPTREMRWFESLEQWIETNKDFQPEEKKEILNERLRRVTFSAWTAKENRDWESYWKIRNYLLAHKGNPKVNEILSNKIYHPLLYKIKDAFSPEKTST</sequence>
<evidence type="ECO:0000313" key="3">
    <source>
        <dbReference type="Proteomes" id="UP000315724"/>
    </source>
</evidence>
<accession>A0A517QSN2</accession>
<dbReference type="InterPro" id="IPR050834">
    <property type="entry name" value="Glycosyltransf_2"/>
</dbReference>
<keyword evidence="2" id="KW-0808">Transferase</keyword>
<dbReference type="GO" id="GO:0016757">
    <property type="term" value="F:glycosyltransferase activity"/>
    <property type="evidence" value="ECO:0007669"/>
    <property type="project" value="UniProtKB-KW"/>
</dbReference>
<dbReference type="PANTHER" id="PTHR43685:SF11">
    <property type="entry name" value="GLYCOSYLTRANSFERASE TAGX-RELATED"/>
    <property type="match status" value="1"/>
</dbReference>
<dbReference type="EC" id="2.4.-.-" evidence="2"/>
<keyword evidence="3" id="KW-1185">Reference proteome</keyword>
<dbReference type="PANTHER" id="PTHR43685">
    <property type="entry name" value="GLYCOSYLTRANSFERASE"/>
    <property type="match status" value="1"/>
</dbReference>
<dbReference type="OrthoDB" id="9784574at2"/>
<dbReference type="InterPro" id="IPR001173">
    <property type="entry name" value="Glyco_trans_2-like"/>
</dbReference>
<protein>
    <submittedName>
        <fullName evidence="2">Glycosyltransferase EpsH</fullName>
        <ecNumber evidence="2">2.4.-.-</ecNumber>
    </submittedName>
</protein>
<dbReference type="Gene3D" id="3.90.550.10">
    <property type="entry name" value="Spore Coat Polysaccharide Biosynthesis Protein SpsA, Chain A"/>
    <property type="match status" value="1"/>
</dbReference>
<dbReference type="InterPro" id="IPR029044">
    <property type="entry name" value="Nucleotide-diphossugar_trans"/>
</dbReference>
<dbReference type="RefSeq" id="WP_145202895.1">
    <property type="nucleotide sequence ID" value="NZ_CP036267.1"/>
</dbReference>
<organism evidence="2 3">
    <name type="scientific">Thalassoglobus polymorphus</name>
    <dbReference type="NCBI Taxonomy" id="2527994"/>
    <lineage>
        <taxon>Bacteria</taxon>
        <taxon>Pseudomonadati</taxon>
        <taxon>Planctomycetota</taxon>
        <taxon>Planctomycetia</taxon>
        <taxon>Planctomycetales</taxon>
        <taxon>Planctomycetaceae</taxon>
        <taxon>Thalassoglobus</taxon>
    </lineage>
</organism>
<evidence type="ECO:0000313" key="2">
    <source>
        <dbReference type="EMBL" id="QDT34640.1"/>
    </source>
</evidence>
<dbReference type="Pfam" id="PF00535">
    <property type="entry name" value="Glycos_transf_2"/>
    <property type="match status" value="1"/>
</dbReference>
<name>A0A517QSN2_9PLAN</name>
<evidence type="ECO:0000259" key="1">
    <source>
        <dbReference type="Pfam" id="PF00535"/>
    </source>
</evidence>
<dbReference type="SUPFAM" id="SSF53448">
    <property type="entry name" value="Nucleotide-diphospho-sugar transferases"/>
    <property type="match status" value="1"/>
</dbReference>
<dbReference type="EMBL" id="CP036267">
    <property type="protein sequence ID" value="QDT34640.1"/>
    <property type="molecule type" value="Genomic_DNA"/>
</dbReference>